<feature type="domain" description="Teneurin NHL" evidence="4">
    <location>
        <begin position="103"/>
        <end position="258"/>
    </location>
</feature>
<feature type="repeat" description="NHL" evidence="2">
    <location>
        <begin position="882"/>
        <end position="924"/>
    </location>
</feature>
<dbReference type="PANTHER" id="PTHR13833:SF71">
    <property type="entry name" value="NHL DOMAIN-CONTAINING PROTEIN"/>
    <property type="match status" value="1"/>
</dbReference>
<dbReference type="RefSeq" id="WP_045457557.1">
    <property type="nucleotide sequence ID" value="NZ_BBLT01000001.1"/>
</dbReference>
<keyword evidence="6" id="KW-1185">Reference proteome</keyword>
<evidence type="ECO:0000259" key="4">
    <source>
        <dbReference type="Pfam" id="PF25021"/>
    </source>
</evidence>
<protein>
    <submittedName>
        <fullName evidence="5">NHL repeat containing protein</fullName>
    </submittedName>
</protein>
<comment type="caution">
    <text evidence="5">The sequence shown here is derived from an EMBL/GenBank/DDBJ whole genome shotgun (WGS) entry which is preliminary data.</text>
</comment>
<reference evidence="5 6" key="1">
    <citation type="submission" date="2014-09" db="EMBL/GenBank/DDBJ databases">
        <title>Sporocytophaga myxococcoides PG-01 genome sequencing.</title>
        <authorList>
            <person name="Liu L."/>
            <person name="Gao P.J."/>
            <person name="Chen G.J."/>
            <person name="Wang L.S."/>
        </authorList>
    </citation>
    <scope>NUCLEOTIDE SEQUENCE [LARGE SCALE GENOMIC DNA]</scope>
    <source>
        <strain evidence="5 6">PG-01</strain>
    </source>
</reference>
<evidence type="ECO:0000256" key="2">
    <source>
        <dbReference type="PROSITE-ProRule" id="PRU00504"/>
    </source>
</evidence>
<gene>
    <name evidence="5" type="ORF">MYP_347</name>
</gene>
<dbReference type="eggNOG" id="COG3391">
    <property type="taxonomic scope" value="Bacteria"/>
</dbReference>
<feature type="repeat" description="NHL" evidence="2">
    <location>
        <begin position="273"/>
        <end position="303"/>
    </location>
</feature>
<dbReference type="eggNOG" id="COG4677">
    <property type="taxonomic scope" value="Bacteria"/>
</dbReference>
<accession>A0A098L8K5</accession>
<dbReference type="InterPro" id="IPR056822">
    <property type="entry name" value="TEN_NHL"/>
</dbReference>
<dbReference type="CDD" id="cd14953">
    <property type="entry name" value="NHL_like_1"/>
    <property type="match status" value="3"/>
</dbReference>
<dbReference type="Pfam" id="PF25021">
    <property type="entry name" value="TEN_NHL"/>
    <property type="match status" value="2"/>
</dbReference>
<sequence length="1367" mass="142022">MIKINSIQKLKVIIALLLLLQVKVKGQVIILDNQVTTFSGTGVSGYTDGPKSIAQFFGPMGLAFDQKGNLYVADNINRSIIRKVTPDGVVSTYAGNGVQGFANGSLSNAKFSQPTDLIFSTDGIAYVADNGNHQIRKISSSGNVTTFAGSLDYGNVDGVGGSAQFNQPYSAVFDKNGNLFVTDEFNHQIRKITPQGVVTVFAGNGEAGFADGTGTAARFDMPMGIDIDAQGNLYVADYLNSRIRKVTPQGVVTTVAGTGEEGFANGNAATAKFDRPSGLALDASGNIYVADSYNYRVRKISVDGIVSTFAGNGTSGYIDGLSGKSSFRSVSDVAFGPDGALYVSDNAHIRKIAPVSFKAFSSVQNSPSTAQSIAISASSLTGNLSILASDGYEVSLSSTSGFASSLNLTATNGSITSVEIFIRISNTAKPGTNNGTISFTSPGAQDVVLNFTGETIPNIASPTIMKGVYVSTYASGLKATGVVADSDGNLFVADGANHVIKKISTDGTITVLAGAGTSGFADGKGIDAKFNYPYGIAIAKNGDLYITDSNNHRIRKVTQDGEVSTVAGTGTTGSLDGAAATAQFYNPRGIAIDIYGNIFVADLNNDKVRKISTDLIVSTIVGTSFYFPSGVAADLNGNIYVADQANQKIKKIAADGTISIIAGTTVGYVDGNALSSKFNYPSALTVDVEGNIYVSDVQNHLIRKILQTGLVVTLGGSTSSSGSVDGVGTSAVFSSPQGLTTDLKGNVYVADVGSGKIRKLSAYQMAGLYGIQGSPSAKVDFPVVAAALTNNLVVTGTANLEVSSYVSFSNSLNITPTNGTANFTLSIRTKATAPVGAILDTIIVSSLGAEILRIPVEAYVSSMKSVINFDPVVSTLAGTATSGFQDGKGVDARFNTPYGLALDKNDNLFVADYTNHRIRKITPDGEVTTYAGTGTKGSSNGPIATATFNNPQGLVFDAAGNLYVSEYGNNVIRKITPDGIVSTFVGGSFSGNADGTGSQALFYNPSLMAIDASGNIFLCDVGNNKIRKISPEGVVTSLPFYFKNPKGIAFDDAGNIYVVDNNNHQIVKITPNNEYSVFAGGGSSGADGVGSSAGFYYPSGITRGKDGNFYIADGLDYKIRQMTPSGIVTTIAGTGTSGTADGLGSSATFSATNALVVGSTGNIYISEYNNIRKISKLALTPFQAEFGSVSPSQSFNVKGFNLTESMSITAPAGFELSFSATTGYSNSLSLAPSNGNIASKRIYIRLAATANLSSFNDKVVISVSTAEFKTLDVQGTVTGVVSSVKNADENEFAVYPNPVQNLLHIIPNTGKSETLSVKLINMQGIEVLSTEKSGAAAFELDFNLLPAGIYLLELNDGSGAVQRKIIK</sequence>
<feature type="repeat" description="NHL" evidence="2">
    <location>
        <begin position="1042"/>
        <end position="1072"/>
    </location>
</feature>
<dbReference type="InterPro" id="IPR026444">
    <property type="entry name" value="Secre_tail"/>
</dbReference>
<dbReference type="InterPro" id="IPR001258">
    <property type="entry name" value="NHL_repeat"/>
</dbReference>
<dbReference type="SUPFAM" id="SSF101898">
    <property type="entry name" value="NHL repeat"/>
    <property type="match status" value="1"/>
</dbReference>
<dbReference type="Proteomes" id="UP000030185">
    <property type="component" value="Unassembled WGS sequence"/>
</dbReference>
<feature type="repeat" description="NHL" evidence="2">
    <location>
        <begin position="625"/>
        <end position="655"/>
    </location>
</feature>
<dbReference type="InterPro" id="IPR011042">
    <property type="entry name" value="6-blade_b-propeller_TolB-like"/>
</dbReference>
<dbReference type="SUPFAM" id="SSF63829">
    <property type="entry name" value="Calcium-dependent phosphotriesterase"/>
    <property type="match status" value="2"/>
</dbReference>
<name>A0A098L8K5_9BACT</name>
<dbReference type="Pfam" id="PF01436">
    <property type="entry name" value="NHL"/>
    <property type="match status" value="4"/>
</dbReference>
<feature type="repeat" description="NHL" evidence="2">
    <location>
        <begin position="480"/>
        <end position="506"/>
    </location>
</feature>
<organism evidence="5 6">
    <name type="scientific">Sporocytophaga myxococcoides</name>
    <dbReference type="NCBI Taxonomy" id="153721"/>
    <lineage>
        <taxon>Bacteria</taxon>
        <taxon>Pseudomonadati</taxon>
        <taxon>Bacteroidota</taxon>
        <taxon>Cytophagia</taxon>
        <taxon>Cytophagales</taxon>
        <taxon>Cytophagaceae</taxon>
        <taxon>Sporocytophaga</taxon>
    </lineage>
</organism>
<feature type="repeat" description="NHL" evidence="2">
    <location>
        <begin position="518"/>
        <end position="560"/>
    </location>
</feature>
<evidence type="ECO:0000313" key="6">
    <source>
        <dbReference type="Proteomes" id="UP000030185"/>
    </source>
</evidence>
<proteinExistence type="predicted"/>
<dbReference type="EMBL" id="BBLT01000001">
    <property type="protein sequence ID" value="GAL83121.1"/>
    <property type="molecule type" value="Genomic_DNA"/>
</dbReference>
<dbReference type="PANTHER" id="PTHR13833">
    <property type="match status" value="1"/>
</dbReference>
<evidence type="ECO:0000259" key="3">
    <source>
        <dbReference type="Pfam" id="PF18962"/>
    </source>
</evidence>
<feature type="domain" description="Teneurin NHL" evidence="4">
    <location>
        <begin position="993"/>
        <end position="1134"/>
    </location>
</feature>
<dbReference type="NCBIfam" id="TIGR04183">
    <property type="entry name" value="Por_Secre_tail"/>
    <property type="match status" value="1"/>
</dbReference>
<dbReference type="Gene3D" id="2.120.10.30">
    <property type="entry name" value="TolB, C-terminal domain"/>
    <property type="match status" value="8"/>
</dbReference>
<dbReference type="OrthoDB" id="964296at2"/>
<evidence type="ECO:0000313" key="5">
    <source>
        <dbReference type="EMBL" id="GAL83121.1"/>
    </source>
</evidence>
<evidence type="ECO:0000256" key="1">
    <source>
        <dbReference type="ARBA" id="ARBA00022737"/>
    </source>
</evidence>
<keyword evidence="1" id="KW-0677">Repeat</keyword>
<dbReference type="Pfam" id="PF18962">
    <property type="entry name" value="Por_Secre_tail"/>
    <property type="match status" value="1"/>
</dbReference>
<dbReference type="STRING" id="153721.MYP_347"/>
<dbReference type="PROSITE" id="PS51125">
    <property type="entry name" value="NHL"/>
    <property type="match status" value="6"/>
</dbReference>
<feature type="domain" description="Secretion system C-terminal sorting" evidence="3">
    <location>
        <begin position="1294"/>
        <end position="1366"/>
    </location>
</feature>
<dbReference type="CDD" id="cd05819">
    <property type="entry name" value="NHL"/>
    <property type="match status" value="1"/>
</dbReference>